<dbReference type="Pfam" id="PF00149">
    <property type="entry name" value="Metallophos"/>
    <property type="match status" value="1"/>
</dbReference>
<dbReference type="Proteomes" id="UP000718012">
    <property type="component" value="Unassembled WGS sequence"/>
</dbReference>
<dbReference type="PANTHER" id="PTHR46546">
    <property type="entry name" value="SHEWANELLA-LIKE PROTEIN PHOSPHATASE 1"/>
    <property type="match status" value="1"/>
</dbReference>
<dbReference type="PANTHER" id="PTHR46546:SF4">
    <property type="entry name" value="SHEWANELLA-LIKE PROTEIN PHOSPHATASE 1"/>
    <property type="match status" value="1"/>
</dbReference>
<organism evidence="2 3">
    <name type="scientific">Phocaeicola coprocola</name>
    <dbReference type="NCBI Taxonomy" id="310298"/>
    <lineage>
        <taxon>Bacteria</taxon>
        <taxon>Pseudomonadati</taxon>
        <taxon>Bacteroidota</taxon>
        <taxon>Bacteroidia</taxon>
        <taxon>Bacteroidales</taxon>
        <taxon>Bacteroidaceae</taxon>
        <taxon>Phocaeicola</taxon>
    </lineage>
</organism>
<dbReference type="InterPro" id="IPR029052">
    <property type="entry name" value="Metallo-depent_PP-like"/>
</dbReference>
<dbReference type="Gene3D" id="3.60.21.10">
    <property type="match status" value="1"/>
</dbReference>
<comment type="caution">
    <text evidence="2">The sequence shown here is derived from an EMBL/GenBank/DDBJ whole genome shotgun (WGS) entry which is preliminary data.</text>
</comment>
<protein>
    <submittedName>
        <fullName evidence="2">Metallophosphoesterase</fullName>
    </submittedName>
</protein>
<dbReference type="AlphaFoldDB" id="A0A921FFD7"/>
<proteinExistence type="predicted"/>
<sequence>MKKINNIFLFSILVIFCLNIQAGSWRKNKHTEQQKVELTADGPYVCYQPDGKTNIISVTTDGNIKVLQYDSLPDNYSVSVVSHDGKIQFTVPLHPIKRPAWKYEDPEKILVMSDPHANLECVISLLQANKVIDKNLNWIYKKNQLMIIGDIFDRGYDATQIFWLVYKLEAEAEKAGGKVHFLLGNHEPMELSNDLRYAKEKYKALADSLDIEFASLYSPETELGRWIGKRNTIQIIGDNLYVHAGLGKAFYDQNLNIPDVNEKMSEVLFMKSKQRKQVSPLHAFLYGNEGPIWYRGLVRTDRKYKPCTPDTLQMILQKYNVNHIIVGHTIFKDISTFYDGKVIGVNVDNKKNKKKHKGRGILIEQGEYYVVGDKGKIRKLFK</sequence>
<dbReference type="EMBL" id="DYXD01000231">
    <property type="protein sequence ID" value="HJF08563.1"/>
    <property type="molecule type" value="Genomic_DNA"/>
</dbReference>
<reference evidence="2" key="2">
    <citation type="submission" date="2021-09" db="EMBL/GenBank/DDBJ databases">
        <authorList>
            <person name="Gilroy R."/>
        </authorList>
    </citation>
    <scope>NUCLEOTIDE SEQUENCE</scope>
    <source>
        <strain evidence="2">CHK165-8395</strain>
    </source>
</reference>
<accession>A0A921FFD7</accession>
<gene>
    <name evidence="2" type="ORF">K8U81_10325</name>
</gene>
<dbReference type="GO" id="GO:0016787">
    <property type="term" value="F:hydrolase activity"/>
    <property type="evidence" value="ECO:0007669"/>
    <property type="project" value="InterPro"/>
</dbReference>
<evidence type="ECO:0000313" key="2">
    <source>
        <dbReference type="EMBL" id="HJF08563.1"/>
    </source>
</evidence>
<evidence type="ECO:0000313" key="3">
    <source>
        <dbReference type="Proteomes" id="UP000718012"/>
    </source>
</evidence>
<feature type="domain" description="Calcineurin-like phosphoesterase" evidence="1">
    <location>
        <begin position="108"/>
        <end position="329"/>
    </location>
</feature>
<evidence type="ECO:0000259" key="1">
    <source>
        <dbReference type="Pfam" id="PF00149"/>
    </source>
</evidence>
<reference evidence="2" key="1">
    <citation type="journal article" date="2021" name="PeerJ">
        <title>Extensive microbial diversity within the chicken gut microbiome revealed by metagenomics and culture.</title>
        <authorList>
            <person name="Gilroy R."/>
            <person name="Ravi A."/>
            <person name="Getino M."/>
            <person name="Pursley I."/>
            <person name="Horton D.L."/>
            <person name="Alikhan N.F."/>
            <person name="Baker D."/>
            <person name="Gharbi K."/>
            <person name="Hall N."/>
            <person name="Watson M."/>
            <person name="Adriaenssens E.M."/>
            <person name="Foster-Nyarko E."/>
            <person name="Jarju S."/>
            <person name="Secka A."/>
            <person name="Antonio M."/>
            <person name="Oren A."/>
            <person name="Chaudhuri R.R."/>
            <person name="La Ragione R."/>
            <person name="Hildebrand F."/>
            <person name="Pallen M.J."/>
        </authorList>
    </citation>
    <scope>NUCLEOTIDE SEQUENCE</scope>
    <source>
        <strain evidence="2">CHK165-8395</strain>
    </source>
</reference>
<dbReference type="SUPFAM" id="SSF56300">
    <property type="entry name" value="Metallo-dependent phosphatases"/>
    <property type="match status" value="1"/>
</dbReference>
<dbReference type="InterPro" id="IPR004843">
    <property type="entry name" value="Calcineurin-like_PHP"/>
</dbReference>
<name>A0A921FFD7_9BACT</name>